<gene>
    <name evidence="1" type="ORF">EJD97_007382</name>
</gene>
<feature type="non-terminal residue" evidence="1">
    <location>
        <position position="1"/>
    </location>
</feature>
<dbReference type="AlphaFoldDB" id="A0A6N2ALD2"/>
<name>A0A6N2ALD2_SOLCI</name>
<feature type="non-terminal residue" evidence="1">
    <location>
        <position position="125"/>
    </location>
</feature>
<organism evidence="1">
    <name type="scientific">Solanum chilense</name>
    <name type="common">Tomato</name>
    <name type="synonym">Lycopersicon chilense</name>
    <dbReference type="NCBI Taxonomy" id="4083"/>
    <lineage>
        <taxon>Eukaryota</taxon>
        <taxon>Viridiplantae</taxon>
        <taxon>Streptophyta</taxon>
        <taxon>Embryophyta</taxon>
        <taxon>Tracheophyta</taxon>
        <taxon>Spermatophyta</taxon>
        <taxon>Magnoliopsida</taxon>
        <taxon>eudicotyledons</taxon>
        <taxon>Gunneridae</taxon>
        <taxon>Pentapetalae</taxon>
        <taxon>asterids</taxon>
        <taxon>lamiids</taxon>
        <taxon>Solanales</taxon>
        <taxon>Solanaceae</taxon>
        <taxon>Solanoideae</taxon>
        <taxon>Solaneae</taxon>
        <taxon>Solanum</taxon>
        <taxon>Solanum subgen. Lycopersicon</taxon>
    </lineage>
</organism>
<proteinExistence type="predicted"/>
<protein>
    <submittedName>
        <fullName evidence="1">Uncharacterized protein</fullName>
    </submittedName>
</protein>
<comment type="caution">
    <text evidence="1">The sequence shown here is derived from an EMBL/GenBank/DDBJ whole genome shotgun (WGS) entry which is preliminary data.</text>
</comment>
<accession>A0A6N2ALD2</accession>
<dbReference type="EMBL" id="RXGB01020724">
    <property type="protein sequence ID" value="TMW81921.1"/>
    <property type="molecule type" value="Genomic_DNA"/>
</dbReference>
<evidence type="ECO:0000313" key="1">
    <source>
        <dbReference type="EMBL" id="TMW81921.1"/>
    </source>
</evidence>
<reference evidence="1" key="1">
    <citation type="submission" date="2019-05" db="EMBL/GenBank/DDBJ databases">
        <title>The de novo reference genome and transcriptome assemblies of the wild tomato species Solanum chilense.</title>
        <authorList>
            <person name="Stam R."/>
            <person name="Nosenko T."/>
            <person name="Hoerger A.C."/>
            <person name="Stephan W."/>
            <person name="Seidel M.A."/>
            <person name="Kuhn J.M.M."/>
            <person name="Haberer G."/>
            <person name="Tellier A."/>
        </authorList>
    </citation>
    <scope>NUCLEOTIDE SEQUENCE</scope>
    <source>
        <tissue evidence="1">Mature leaves</tissue>
    </source>
</reference>
<sequence>GAEDLREKLDMLRFKVHEREPREARIESENAALLSKSMSLDEEMTLEMEEFTSMRKRMAALRKKNKAFHSNMIDKLQKMCKKCPVYEQGTNNDLNNVHPKAIGEDDDEEIVYKPPFLGRLKGGEQ</sequence>